<proteinExistence type="predicted"/>
<name>A0A2X0QVQ7_9PROT</name>
<dbReference type="AlphaFoldDB" id="A0A2X0QVQ7"/>
<accession>A0A2X0QVQ7</accession>
<gene>
    <name evidence="1" type="ORF">NITFAB_1177</name>
</gene>
<reference evidence="1" key="1">
    <citation type="submission" date="2018-05" db="EMBL/GenBank/DDBJ databases">
        <authorList>
            <person name="Lanie J.A."/>
            <person name="Ng W.-L."/>
            <person name="Kazmierczak K.M."/>
            <person name="Andrzejewski T.M."/>
            <person name="Davidsen T.M."/>
            <person name="Wayne K.J."/>
            <person name="Tettelin H."/>
            <person name="Glass J.I."/>
            <person name="Rusch D."/>
            <person name="Podicherti R."/>
            <person name="Tsui H.-C.T."/>
            <person name="Winkler M.E."/>
        </authorList>
    </citation>
    <scope>NUCLEOTIDE SEQUENCE</scope>
    <source>
        <strain evidence="1">KNB</strain>
    </source>
</reference>
<dbReference type="EMBL" id="LS423452">
    <property type="protein sequence ID" value="SPS05587.1"/>
    <property type="molecule type" value="Genomic_DNA"/>
</dbReference>
<sequence length="26" mass="2904">MWIYDHERSNMAIGGITPKMKLALGA</sequence>
<organism evidence="1">
    <name type="scientific">Candidatus Nitrotoga fabula</name>
    <dbReference type="NCBI Taxonomy" id="2182327"/>
    <lineage>
        <taxon>Bacteria</taxon>
        <taxon>Pseudomonadati</taxon>
        <taxon>Pseudomonadota</taxon>
        <taxon>Betaproteobacteria</taxon>
        <taxon>Nitrosomonadales</taxon>
        <taxon>Gallionellaceae</taxon>
        <taxon>Candidatus Nitrotoga</taxon>
    </lineage>
</organism>
<evidence type="ECO:0000313" key="1">
    <source>
        <dbReference type="EMBL" id="SPS05587.1"/>
    </source>
</evidence>
<protein>
    <submittedName>
        <fullName evidence="1">Uncharacterized protein</fullName>
    </submittedName>
</protein>